<gene>
    <name evidence="1" type="ORF">CUV01_10415</name>
</gene>
<keyword evidence="2" id="KW-1185">Reference proteome</keyword>
<proteinExistence type="predicted"/>
<dbReference type="KEGG" id="paro:CUV01_10415"/>
<dbReference type="AlphaFoldDB" id="A0A2K9F1C4"/>
<name>A0A2K9F1C4_9RHOB</name>
<dbReference type="InterPro" id="IPR011660">
    <property type="entry name" value="VapB-like"/>
</dbReference>
<dbReference type="Pfam" id="PF07704">
    <property type="entry name" value="PSK_trans_fac"/>
    <property type="match status" value="1"/>
</dbReference>
<accession>A0A2K9F1C4</accession>
<sequence>MPLYIRDDTVDVLVEQYMRVTENRTKTEAVRQALQDALNYRDRRPLAEKIKPLQARIAKLGPIDPNFDMRSFTDEL</sequence>
<reference evidence="1 2" key="1">
    <citation type="submission" date="2017-12" db="EMBL/GenBank/DDBJ databases">
        <authorList>
            <person name="Hurst M.R.H."/>
        </authorList>
    </citation>
    <scope>NUCLEOTIDE SEQUENCE [LARGE SCALE GENOMIC DNA]</scope>
    <source>
        <strain evidence="1 2">BM15</strain>
    </source>
</reference>
<dbReference type="RefSeq" id="WP_101462016.1">
    <property type="nucleotide sequence ID" value="NZ_CP025408.1"/>
</dbReference>
<dbReference type="OrthoDB" id="8301496at2"/>
<dbReference type="EMBL" id="CP025408">
    <property type="protein sequence ID" value="AUH35364.1"/>
    <property type="molecule type" value="Genomic_DNA"/>
</dbReference>
<protein>
    <submittedName>
        <fullName evidence="1">Histidinol dehydrogenase</fullName>
    </submittedName>
</protein>
<dbReference type="Proteomes" id="UP000233742">
    <property type="component" value="Chromosome"/>
</dbReference>
<evidence type="ECO:0000313" key="2">
    <source>
        <dbReference type="Proteomes" id="UP000233742"/>
    </source>
</evidence>
<evidence type="ECO:0000313" key="1">
    <source>
        <dbReference type="EMBL" id="AUH35364.1"/>
    </source>
</evidence>
<organism evidence="1 2">
    <name type="scientific">Paracoccus tegillarcae</name>
    <dbReference type="NCBI Taxonomy" id="1529068"/>
    <lineage>
        <taxon>Bacteria</taxon>
        <taxon>Pseudomonadati</taxon>
        <taxon>Pseudomonadota</taxon>
        <taxon>Alphaproteobacteria</taxon>
        <taxon>Rhodobacterales</taxon>
        <taxon>Paracoccaceae</taxon>
        <taxon>Paracoccus</taxon>
    </lineage>
</organism>